<comment type="caution">
    <text evidence="6">The sequence shown here is derived from an EMBL/GenBank/DDBJ whole genome shotgun (WGS) entry which is preliminary data.</text>
</comment>
<proteinExistence type="inferred from homology"/>
<comment type="similarity">
    <text evidence="1">Belongs to the hemerythrin family.</text>
</comment>
<dbReference type="EMBL" id="PGTO01000004">
    <property type="protein sequence ID" value="RAU22736.1"/>
    <property type="molecule type" value="Genomic_DNA"/>
</dbReference>
<accession>A0A364P0A2</accession>
<sequence>MSVGVPMLDADHKTLIGLINLLQRSIGDREEYVAVYSVLGSLQDYAAQHFAREEGMMRASRCPQLDLHQRTHAGFSQQVADLKERYEENRTSVRARECLRFLNDWLVNHICTTDMNYRAWVVGNEGAKAAGDKVTRASEGRTRELRSLSILVVDDNVNFSEVLVTILGSAGIDRIAVTHDIATAKSALVGRPVDLLISDWHVGAESGLDLVKWVRQGPPELAAMPILMLSGHERLVNRDLALLAGADEFMEKPVTARGLLICLSRLAVKRG</sequence>
<dbReference type="GO" id="GO:0046872">
    <property type="term" value="F:metal ion binding"/>
    <property type="evidence" value="ECO:0007669"/>
    <property type="project" value="UniProtKB-KW"/>
</dbReference>
<dbReference type="InterPro" id="IPR001789">
    <property type="entry name" value="Sig_transdc_resp-reg_receiver"/>
</dbReference>
<gene>
    <name evidence="6" type="ORF">CU669_08230</name>
</gene>
<dbReference type="NCBIfam" id="TIGR02481">
    <property type="entry name" value="hemeryth_dom"/>
    <property type="match status" value="1"/>
</dbReference>
<evidence type="ECO:0000256" key="3">
    <source>
        <dbReference type="ARBA" id="ARBA00023004"/>
    </source>
</evidence>
<dbReference type="PANTHER" id="PTHR37164">
    <property type="entry name" value="BACTERIOHEMERYTHRIN"/>
    <property type="match status" value="1"/>
</dbReference>
<organism evidence="6 7">
    <name type="scientific">Paramagnetospirillum kuznetsovii</name>
    <dbReference type="NCBI Taxonomy" id="2053833"/>
    <lineage>
        <taxon>Bacteria</taxon>
        <taxon>Pseudomonadati</taxon>
        <taxon>Pseudomonadota</taxon>
        <taxon>Alphaproteobacteria</taxon>
        <taxon>Rhodospirillales</taxon>
        <taxon>Magnetospirillaceae</taxon>
        <taxon>Paramagnetospirillum</taxon>
    </lineage>
</organism>
<dbReference type="Pfam" id="PF00072">
    <property type="entry name" value="Response_reg"/>
    <property type="match status" value="1"/>
</dbReference>
<dbReference type="Gene3D" id="1.20.120.50">
    <property type="entry name" value="Hemerythrin-like"/>
    <property type="match status" value="1"/>
</dbReference>
<dbReference type="AlphaFoldDB" id="A0A364P0A2"/>
<feature type="domain" description="Response regulatory" evidence="5">
    <location>
        <begin position="149"/>
        <end position="267"/>
    </location>
</feature>
<dbReference type="InterPro" id="IPR035938">
    <property type="entry name" value="Hemerythrin-like_sf"/>
</dbReference>
<dbReference type="CDD" id="cd00156">
    <property type="entry name" value="REC"/>
    <property type="match status" value="1"/>
</dbReference>
<protein>
    <submittedName>
        <fullName evidence="6">Hemerythrin</fullName>
    </submittedName>
</protein>
<dbReference type="PANTHER" id="PTHR37164:SF1">
    <property type="entry name" value="BACTERIOHEMERYTHRIN"/>
    <property type="match status" value="1"/>
</dbReference>
<dbReference type="SUPFAM" id="SSF47188">
    <property type="entry name" value="Hemerythrin-like"/>
    <property type="match status" value="1"/>
</dbReference>
<dbReference type="PROSITE" id="PS50110">
    <property type="entry name" value="RESPONSE_REGULATORY"/>
    <property type="match status" value="1"/>
</dbReference>
<dbReference type="InterPro" id="IPR050669">
    <property type="entry name" value="Hemerythrin"/>
</dbReference>
<evidence type="ECO:0000313" key="6">
    <source>
        <dbReference type="EMBL" id="RAU22736.1"/>
    </source>
</evidence>
<evidence type="ECO:0000313" key="7">
    <source>
        <dbReference type="Proteomes" id="UP000251075"/>
    </source>
</evidence>
<dbReference type="Gene3D" id="3.40.50.2300">
    <property type="match status" value="1"/>
</dbReference>
<evidence type="ECO:0000259" key="5">
    <source>
        <dbReference type="PROSITE" id="PS50110"/>
    </source>
</evidence>
<dbReference type="SMART" id="SM00448">
    <property type="entry name" value="REC"/>
    <property type="match status" value="1"/>
</dbReference>
<dbReference type="GO" id="GO:0000160">
    <property type="term" value="P:phosphorelay signal transduction system"/>
    <property type="evidence" value="ECO:0007669"/>
    <property type="project" value="InterPro"/>
</dbReference>
<dbReference type="Proteomes" id="UP000251075">
    <property type="component" value="Unassembled WGS sequence"/>
</dbReference>
<keyword evidence="2" id="KW-0479">Metal-binding</keyword>
<keyword evidence="4" id="KW-0597">Phosphoprotein</keyword>
<feature type="modified residue" description="4-aspartylphosphate" evidence="4">
    <location>
        <position position="199"/>
    </location>
</feature>
<reference evidence="6 7" key="1">
    <citation type="submission" date="2017-11" db="EMBL/GenBank/DDBJ databases">
        <title>Draft genome sequence of magnetotactic bacterium Magnetospirillum kuznetsovii LBB-42.</title>
        <authorList>
            <person name="Grouzdev D.S."/>
            <person name="Rysina M.S."/>
            <person name="Baslerov R.V."/>
            <person name="Koziaeva V."/>
        </authorList>
    </citation>
    <scope>NUCLEOTIDE SEQUENCE [LARGE SCALE GENOMIC DNA]</scope>
    <source>
        <strain evidence="6 7">LBB-42</strain>
    </source>
</reference>
<dbReference type="Pfam" id="PF01814">
    <property type="entry name" value="Hemerythrin"/>
    <property type="match status" value="1"/>
</dbReference>
<evidence type="ECO:0000256" key="2">
    <source>
        <dbReference type="ARBA" id="ARBA00022723"/>
    </source>
</evidence>
<evidence type="ECO:0000256" key="4">
    <source>
        <dbReference type="PROSITE-ProRule" id="PRU00169"/>
    </source>
</evidence>
<dbReference type="InterPro" id="IPR012827">
    <property type="entry name" value="Hemerythrin_metal-bd"/>
</dbReference>
<dbReference type="SUPFAM" id="SSF52172">
    <property type="entry name" value="CheY-like"/>
    <property type="match status" value="1"/>
</dbReference>
<evidence type="ECO:0000256" key="1">
    <source>
        <dbReference type="ARBA" id="ARBA00010587"/>
    </source>
</evidence>
<dbReference type="InterPro" id="IPR012312">
    <property type="entry name" value="Hemerythrin-like"/>
</dbReference>
<dbReference type="InterPro" id="IPR011006">
    <property type="entry name" value="CheY-like_superfamily"/>
</dbReference>
<name>A0A364P0A2_9PROT</name>
<keyword evidence="7" id="KW-1185">Reference proteome</keyword>
<dbReference type="NCBIfam" id="NF033749">
    <property type="entry name" value="bact_hemeryth"/>
    <property type="match status" value="1"/>
</dbReference>
<keyword evidence="3" id="KW-0408">Iron</keyword>
<dbReference type="CDD" id="cd12107">
    <property type="entry name" value="Hemerythrin"/>
    <property type="match status" value="1"/>
</dbReference>